<gene>
    <name evidence="3" type="ORF">GH984_02525</name>
</gene>
<evidence type="ECO:0000313" key="3">
    <source>
        <dbReference type="EMBL" id="MRH77575.1"/>
    </source>
</evidence>
<dbReference type="PANTHER" id="PTHR34611">
    <property type="match status" value="1"/>
</dbReference>
<proteinExistence type="predicted"/>
<dbReference type="GO" id="GO:1990238">
    <property type="term" value="F:double-stranded DNA endonuclease activity"/>
    <property type="evidence" value="ECO:0007669"/>
    <property type="project" value="TreeGrafter"/>
</dbReference>
<name>A0A6N7QM48_9GAMM</name>
<accession>A0A6N7QM48</accession>
<organism evidence="3 4">
    <name type="scientific">Spiribacter salilacus</name>
    <dbReference type="NCBI Taxonomy" id="2664894"/>
    <lineage>
        <taxon>Bacteria</taxon>
        <taxon>Pseudomonadati</taxon>
        <taxon>Pseudomonadota</taxon>
        <taxon>Gammaproteobacteria</taxon>
        <taxon>Chromatiales</taxon>
        <taxon>Ectothiorhodospiraceae</taxon>
        <taxon>Spiribacter</taxon>
    </lineage>
</organism>
<reference evidence="3 4" key="1">
    <citation type="submission" date="2019-11" db="EMBL/GenBank/DDBJ databases">
        <authorList>
            <person name="Zhang X.Y."/>
        </authorList>
    </citation>
    <scope>NUCLEOTIDE SEQUENCE [LARGE SCALE GENOMIC DNA]</scope>
    <source>
        <strain evidence="3 4">C176</strain>
    </source>
</reference>
<dbReference type="PANTHER" id="PTHR34611:SF2">
    <property type="entry name" value="INACTIVE RECOMBINATION-PROMOTING NUCLEASE-LIKE PROTEIN RPNE-RELATED"/>
    <property type="match status" value="1"/>
</dbReference>
<dbReference type="AlphaFoldDB" id="A0A6N7QM48"/>
<dbReference type="Pfam" id="PF04754">
    <property type="entry name" value="Transposase_31"/>
    <property type="match status" value="1"/>
</dbReference>
<dbReference type="EMBL" id="WJPP01000001">
    <property type="protein sequence ID" value="MRH77575.1"/>
    <property type="molecule type" value="Genomic_DNA"/>
</dbReference>
<feature type="region of interest" description="Disordered" evidence="1">
    <location>
        <begin position="257"/>
        <end position="277"/>
    </location>
</feature>
<sequence>MEQSGHDHSYKLLFSHPEMIADLIRGYVREPWVERVDLSTLERVSGSYVTDDLRERQGDMIWRLRWADDERWVYVYLLLEFQTTSEPFMALRVLTYLSLLYEDLRRRNELTANGLLPPVLPVVLYRGSRRWSASANVASLIESVPGGLEVYRPHLRYLLLDERRYSNQKMGKAKNLVAALFALENSRDPSDVESVLDKLIEWLQTPDQTELRRNFTVWIKRVLLPTRVSEVHFKSLDDLHEVRSMLSERVEEWTKSWEEQGRERGRQQGLQEGRQEGRQEGEALLLMHLIEKKFGAEAVETYRERVDLAQADQLLAWSERILTAGSIEEMFDPAD</sequence>
<dbReference type="GO" id="GO:0006310">
    <property type="term" value="P:DNA recombination"/>
    <property type="evidence" value="ECO:0007669"/>
    <property type="project" value="TreeGrafter"/>
</dbReference>
<dbReference type="RefSeq" id="WP_153718615.1">
    <property type="nucleotide sequence ID" value="NZ_WJPP01000001.1"/>
</dbReference>
<dbReference type="InterPro" id="IPR006842">
    <property type="entry name" value="Transposase_31"/>
</dbReference>
<dbReference type="InterPro" id="IPR051699">
    <property type="entry name" value="Rpn/YhgA-like_nuclease"/>
</dbReference>
<keyword evidence="4" id="KW-1185">Reference proteome</keyword>
<evidence type="ECO:0000256" key="1">
    <source>
        <dbReference type="SAM" id="MobiDB-lite"/>
    </source>
</evidence>
<dbReference type="Proteomes" id="UP000433788">
    <property type="component" value="Unassembled WGS sequence"/>
</dbReference>
<evidence type="ECO:0000259" key="2">
    <source>
        <dbReference type="Pfam" id="PF04754"/>
    </source>
</evidence>
<protein>
    <submittedName>
        <fullName evidence="3">Transposase</fullName>
    </submittedName>
</protein>
<feature type="compositionally biased region" description="Basic and acidic residues" evidence="1">
    <location>
        <begin position="257"/>
        <end position="266"/>
    </location>
</feature>
<comment type="caution">
    <text evidence="3">The sequence shown here is derived from an EMBL/GenBank/DDBJ whole genome shotgun (WGS) entry which is preliminary data.</text>
</comment>
<evidence type="ECO:0000313" key="4">
    <source>
        <dbReference type="Proteomes" id="UP000433788"/>
    </source>
</evidence>
<feature type="domain" description="Transposase (putative) YhgA-like" evidence="2">
    <location>
        <begin position="6"/>
        <end position="210"/>
    </location>
</feature>